<dbReference type="InterPro" id="IPR013595">
    <property type="entry name" value="Pept_S33_TAP-like_C"/>
</dbReference>
<feature type="region of interest" description="Disordered" evidence="4">
    <location>
        <begin position="1"/>
        <end position="25"/>
    </location>
</feature>
<dbReference type="PANTHER" id="PTHR43248">
    <property type="entry name" value="2-SUCCINYL-6-HYDROXY-2,4-CYCLOHEXADIENE-1-CARBOXYLATE SYNTHASE"/>
    <property type="match status" value="1"/>
</dbReference>
<dbReference type="PROSITE" id="PS51318">
    <property type="entry name" value="TAT"/>
    <property type="match status" value="1"/>
</dbReference>
<dbReference type="Gene3D" id="3.40.50.1820">
    <property type="entry name" value="alpha/beta hydrolase"/>
    <property type="match status" value="1"/>
</dbReference>
<dbReference type="SUPFAM" id="SSF53474">
    <property type="entry name" value="alpha/beta-Hydrolases"/>
    <property type="match status" value="1"/>
</dbReference>
<dbReference type="InterPro" id="IPR029058">
    <property type="entry name" value="AB_hydrolase_fold"/>
</dbReference>
<dbReference type="GO" id="GO:0016787">
    <property type="term" value="F:hydrolase activity"/>
    <property type="evidence" value="ECO:0007669"/>
    <property type="project" value="UniProtKB-KW"/>
</dbReference>
<comment type="similarity">
    <text evidence="1">Belongs to the peptidase S33 family.</text>
</comment>
<proteinExistence type="inferred from homology"/>
<dbReference type="InterPro" id="IPR006311">
    <property type="entry name" value="TAT_signal"/>
</dbReference>
<feature type="domain" description="Peptidase S33 tripeptidyl aminopeptidase-like C-terminal" evidence="6">
    <location>
        <begin position="456"/>
        <end position="559"/>
    </location>
</feature>
<keyword evidence="8" id="KW-1185">Reference proteome</keyword>
<dbReference type="RefSeq" id="WP_311617564.1">
    <property type="nucleotide sequence ID" value="NZ_JAVREV010000005.1"/>
</dbReference>
<dbReference type="PANTHER" id="PTHR43248:SF29">
    <property type="entry name" value="TRIPEPTIDYL AMINOPEPTIDASE"/>
    <property type="match status" value="1"/>
</dbReference>
<feature type="chain" id="PRO_5045803791" evidence="5">
    <location>
        <begin position="46"/>
        <end position="560"/>
    </location>
</feature>
<evidence type="ECO:0000313" key="8">
    <source>
        <dbReference type="Proteomes" id="UP001183615"/>
    </source>
</evidence>
<dbReference type="Proteomes" id="UP001183615">
    <property type="component" value="Unassembled WGS sequence"/>
</dbReference>
<evidence type="ECO:0000256" key="2">
    <source>
        <dbReference type="ARBA" id="ARBA00022729"/>
    </source>
</evidence>
<keyword evidence="2 5" id="KW-0732">Signal</keyword>
<organism evidence="7 8">
    <name type="scientific">Streptomyces johnsoniae</name>
    <dbReference type="NCBI Taxonomy" id="3075532"/>
    <lineage>
        <taxon>Bacteria</taxon>
        <taxon>Bacillati</taxon>
        <taxon>Actinomycetota</taxon>
        <taxon>Actinomycetes</taxon>
        <taxon>Kitasatosporales</taxon>
        <taxon>Streptomycetaceae</taxon>
        <taxon>Streptomyces</taxon>
    </lineage>
</organism>
<feature type="compositionally biased region" description="Low complexity" evidence="4">
    <location>
        <begin position="10"/>
        <end position="25"/>
    </location>
</feature>
<evidence type="ECO:0000256" key="5">
    <source>
        <dbReference type="SAM" id="SignalP"/>
    </source>
</evidence>
<dbReference type="EMBL" id="JAVREV010000005">
    <property type="protein sequence ID" value="MDT0443197.1"/>
    <property type="molecule type" value="Genomic_DNA"/>
</dbReference>
<evidence type="ECO:0000259" key="6">
    <source>
        <dbReference type="Pfam" id="PF08386"/>
    </source>
</evidence>
<reference evidence="8" key="1">
    <citation type="submission" date="2023-07" db="EMBL/GenBank/DDBJ databases">
        <title>30 novel species of actinomycetes from the DSMZ collection.</title>
        <authorList>
            <person name="Nouioui I."/>
        </authorList>
    </citation>
    <scope>NUCLEOTIDE SEQUENCE [LARGE SCALE GENOMIC DNA]</scope>
    <source>
        <strain evidence="8">DSM 41886</strain>
    </source>
</reference>
<dbReference type="InterPro" id="IPR051601">
    <property type="entry name" value="Serine_prot/Carboxylest_S33"/>
</dbReference>
<accession>A0ABU2S2S6</accession>
<protein>
    <submittedName>
        <fullName evidence="7">Alpha/beta hydrolase</fullName>
    </submittedName>
</protein>
<sequence>MTRARRRSARTASPTASPTASRTASRSRALAAALLAAALAATGCAATPGSAAETARRTAAAAVSDARDTDDLPDALTGQSLDWAACAEPEPAQGDDQMSPSPLPDGAEWECATMTAPLDYADPEGETLGISLIRARTRARGDDRVGSLIFNFGGPGGSGVVTLPAFGQDYADLHKRFDLVSFDPRGVGESEGVSCLDSAGLDAYFAADPVPDDAGERRQFNERLKEFADGCEEAAGDLLPHLTTTATARDLDLMRHVLGDDKLYYFGISYGTELGGVYAHLFPRRVGRAVFDAVVDPSGTTRDGATGQTEGFQLALGNYLDHCTEGEDCPLGEDRDEAEDRLARLLDRLAERPLRTQDPDGRRLTQSLAWGGVAQALYSEDFWPYLSQGLDDALDREHPDGTVLLALGDSMNGRNPDGTYSTLQSSLTAISCADSSERYSVRDVREVLGEFEDTSEIFGPPMAWGLLTCAHWPVDGRRKHPDVAAEGAGPILLVGTTGDPATPYEGTRNMKEALGDGVGVELTYEGEGHGAYNSGNECVRSAVDGYLLRGDVPDDGTTCG</sequence>
<gene>
    <name evidence="7" type="ORF">RM779_11400</name>
</gene>
<comment type="caution">
    <text evidence="7">The sequence shown here is derived from an EMBL/GenBank/DDBJ whole genome shotgun (WGS) entry which is preliminary data.</text>
</comment>
<name>A0ABU2S2S6_9ACTN</name>
<keyword evidence="3 7" id="KW-0378">Hydrolase</keyword>
<evidence type="ECO:0000256" key="3">
    <source>
        <dbReference type="ARBA" id="ARBA00022801"/>
    </source>
</evidence>
<evidence type="ECO:0000256" key="4">
    <source>
        <dbReference type="SAM" id="MobiDB-lite"/>
    </source>
</evidence>
<feature type="signal peptide" evidence="5">
    <location>
        <begin position="1"/>
        <end position="45"/>
    </location>
</feature>
<evidence type="ECO:0000256" key="1">
    <source>
        <dbReference type="ARBA" id="ARBA00010088"/>
    </source>
</evidence>
<evidence type="ECO:0000313" key="7">
    <source>
        <dbReference type="EMBL" id="MDT0443197.1"/>
    </source>
</evidence>
<dbReference type="Pfam" id="PF08386">
    <property type="entry name" value="Abhydrolase_4"/>
    <property type="match status" value="1"/>
</dbReference>